<name>A0A8J3YTF7_9ACTN</name>
<sequence>MAVLHLRVPYADSDAAMLGFAVGLPVIEALGELSLDAPAGRGTAVSLRLLGASHQVVIDTGAGVFTETVACHDGVLAGELPGRVTRTVCGAHYAFHAEVERVSADGMRRAADALRGRLAGRRHALVGVFPGSPDAITALLADPAPDRRAVRWQTWHLYPRTGEIAHTLSAVRIRRRFGRRT</sequence>
<keyword evidence="2" id="KW-1185">Reference proteome</keyword>
<gene>
    <name evidence="1" type="ORF">Val02_63920</name>
</gene>
<dbReference type="InterPro" id="IPR024486">
    <property type="entry name" value="DUF2617"/>
</dbReference>
<comment type="caution">
    <text evidence="1">The sequence shown here is derived from an EMBL/GenBank/DDBJ whole genome shotgun (WGS) entry which is preliminary data.</text>
</comment>
<dbReference type="Proteomes" id="UP000619260">
    <property type="component" value="Unassembled WGS sequence"/>
</dbReference>
<protein>
    <recommendedName>
        <fullName evidence="3">DUF2617 family protein</fullName>
    </recommendedName>
</protein>
<reference evidence="1" key="1">
    <citation type="submission" date="2021-01" db="EMBL/GenBank/DDBJ databases">
        <title>Whole genome shotgun sequence of Virgisporangium aliadipatigenens NBRC 105644.</title>
        <authorList>
            <person name="Komaki H."/>
            <person name="Tamura T."/>
        </authorList>
    </citation>
    <scope>NUCLEOTIDE SEQUENCE</scope>
    <source>
        <strain evidence="1">NBRC 105644</strain>
    </source>
</reference>
<accession>A0A8J3YTF7</accession>
<proteinExistence type="predicted"/>
<evidence type="ECO:0008006" key="3">
    <source>
        <dbReference type="Google" id="ProtNLM"/>
    </source>
</evidence>
<dbReference type="EMBL" id="BOPF01000028">
    <property type="protein sequence ID" value="GIJ49506.1"/>
    <property type="molecule type" value="Genomic_DNA"/>
</dbReference>
<dbReference type="AlphaFoldDB" id="A0A8J3YTF7"/>
<evidence type="ECO:0000313" key="2">
    <source>
        <dbReference type="Proteomes" id="UP000619260"/>
    </source>
</evidence>
<dbReference type="RefSeq" id="WP_203902976.1">
    <property type="nucleotide sequence ID" value="NZ_BOPF01000028.1"/>
</dbReference>
<evidence type="ECO:0000313" key="1">
    <source>
        <dbReference type="EMBL" id="GIJ49506.1"/>
    </source>
</evidence>
<organism evidence="1 2">
    <name type="scientific">Virgisporangium aliadipatigenens</name>
    <dbReference type="NCBI Taxonomy" id="741659"/>
    <lineage>
        <taxon>Bacteria</taxon>
        <taxon>Bacillati</taxon>
        <taxon>Actinomycetota</taxon>
        <taxon>Actinomycetes</taxon>
        <taxon>Micromonosporales</taxon>
        <taxon>Micromonosporaceae</taxon>
        <taxon>Virgisporangium</taxon>
    </lineage>
</organism>
<dbReference type="Pfam" id="PF10936">
    <property type="entry name" value="DUF2617"/>
    <property type="match status" value="1"/>
</dbReference>